<evidence type="ECO:0000313" key="8">
    <source>
        <dbReference type="Proteomes" id="UP000001940"/>
    </source>
</evidence>
<sequence>MGLIGLWNVKRRANRAVRKFQFVVNNIRREKSGQNRVLRYSERLKKWLSVLYPPWKKEKDDGIYDNLFEDGTRANSIVLLFRNILMIELFGIVMYFLLSFKYSQYPEFIGTSISTIIHVFLIFTLIFPKMMTYFMISIHVMLTTKIKNIILILLVTMAFEGPAMNVIGNIHQVASGVACVQIDVMSSRNDVEGNVMDKGAMLVSRFRALLQNVSGPMNKVKKMLLVLDEKMTKFVDIMRRHYRVIANLSNQCRNMLKTPYTKCLDIFDDAYFYCKGKARFFGSHGDACEMIQKTAKICHQAKGFSTEVCSLPSIIGKGVKGAAVPFYAAYFQAIEFAVKKIFYVHIEAAKWALKKVNPVIEEIKKAKNIRAEYQSSDDGKPNAADDTTANLRASIKKSLMGIVNVYIRIINIISFILRYCIMPGLLIWPFIYTLRFMYNYNYNDDFKNRFLTKEFTKIDQDCAFRGARKVMPLMANESKQYVSRGQWKMTEQERPKFRLDIFITIVSCVTPFFMCMLDYGIFTTLSTVHTLMNRTNIDTPAHYELKVAGNSSMSDVMNEFLDVFSPFTKSIRDRENRWRRCFNEPNPPNYTENMVMFLMFIAALFLCRLKAYFGRQTLVLADYFFPNRVRIRALSLYNKILQSRRNLLTEMLGNNKKDVVGGEDVIIRRTMQSRGFVCSDCVKCEKYDMKVSDQENVRVCVHCSAFYCINCFSVTLFCVKCEEEMQCINGIELYYEESNAIIDDSDISLSEREDDEPDKEPTEGTTTTAVTTVV</sequence>
<dbReference type="UCSC" id="B0240.2">
    <property type="organism name" value="c. elegans"/>
</dbReference>
<dbReference type="OMA" id="DAKDNCM"/>
<evidence type="ECO:0000256" key="4">
    <source>
        <dbReference type="ARBA" id="ARBA00023136"/>
    </source>
</evidence>
<dbReference type="PhylomeDB" id="Q17461"/>
<evidence type="ECO:0000256" key="1">
    <source>
        <dbReference type="ARBA" id="ARBA00004141"/>
    </source>
</evidence>
<dbReference type="FunCoup" id="Q17461">
    <property type="interactions" value="3"/>
</dbReference>
<dbReference type="PANTHER" id="PTHR21041">
    <property type="entry name" value="DENDRITIC CELL-SPECIFIC TRANSMEMBRANE PROTEIN"/>
    <property type="match status" value="1"/>
</dbReference>
<evidence type="ECO:0000256" key="3">
    <source>
        <dbReference type="ARBA" id="ARBA00022989"/>
    </source>
</evidence>
<evidence type="ECO:0000259" key="6">
    <source>
        <dbReference type="Pfam" id="PF07782"/>
    </source>
</evidence>
<feature type="compositionally biased region" description="Low complexity" evidence="5">
    <location>
        <begin position="765"/>
        <end position="774"/>
    </location>
</feature>
<dbReference type="Proteomes" id="UP000001940">
    <property type="component" value="Chromosome V"/>
</dbReference>
<dbReference type="KEGG" id="cel:CELE_B0240.2"/>
<dbReference type="Pfam" id="PF26039">
    <property type="entry name" value="Dcst2"/>
    <property type="match status" value="1"/>
</dbReference>
<keyword evidence="4" id="KW-0472">Membrane</keyword>
<name>Q17461_CAEEL</name>
<dbReference type="GeneID" id="353452"/>
<dbReference type="PIR" id="T18671">
    <property type="entry name" value="T18671"/>
</dbReference>
<dbReference type="InterPro" id="IPR051856">
    <property type="entry name" value="CSR-E3_Ligase_Protein"/>
</dbReference>
<keyword evidence="2" id="KW-0812">Transmembrane</keyword>
<keyword evidence="3" id="KW-1133">Transmembrane helix</keyword>
<dbReference type="RefSeq" id="NP_872213.4">
    <property type="nucleotide sequence ID" value="NM_182413.6"/>
</dbReference>
<dbReference type="HOGENOM" id="CLU_365345_0_0_1"/>
<dbReference type="CTD" id="353452"/>
<feature type="domain" description="Dendritic cell-specific transmembrane protein-like" evidence="6">
    <location>
        <begin position="446"/>
        <end position="637"/>
    </location>
</feature>
<dbReference type="PANTHER" id="PTHR21041:SF9">
    <property type="entry name" value="DENDRITIC CELL-SPECIFIC TRANSMEMBRANE PROTEIN-LIKE DOMAIN-CONTAINING PROTEIN"/>
    <property type="match status" value="1"/>
</dbReference>
<dbReference type="AGR" id="WB:WBGene00007117"/>
<dbReference type="InParanoid" id="Q17461"/>
<proteinExistence type="predicted"/>
<evidence type="ECO:0000313" key="7">
    <source>
        <dbReference type="EMBL" id="CAA98416.5"/>
    </source>
</evidence>
<dbReference type="Bgee" id="WBGene00007117">
    <property type="expression patterns" value="Expressed in larva and 1 other cell type or tissue"/>
</dbReference>
<organism evidence="7 8">
    <name type="scientific">Caenorhabditis elegans</name>
    <dbReference type="NCBI Taxonomy" id="6239"/>
    <lineage>
        <taxon>Eukaryota</taxon>
        <taxon>Metazoa</taxon>
        <taxon>Ecdysozoa</taxon>
        <taxon>Nematoda</taxon>
        <taxon>Chromadorea</taxon>
        <taxon>Rhabditida</taxon>
        <taxon>Rhabditina</taxon>
        <taxon>Rhabditomorpha</taxon>
        <taxon>Rhabditoidea</taxon>
        <taxon>Rhabditidae</taxon>
        <taxon>Peloderinae</taxon>
        <taxon>Caenorhabditis</taxon>
    </lineage>
</organism>
<protein>
    <submittedName>
        <fullName evidence="7">Dendritic cell-specific transmembrane protein-like domain-containing protein</fullName>
    </submittedName>
</protein>
<reference evidence="7 8" key="1">
    <citation type="journal article" date="1998" name="Science">
        <title>Genome sequence of the nematode C. elegans: a platform for investigating biology.</title>
        <authorList>
            <consortium name="The C. elegans sequencing consortium"/>
            <person name="Sulson J.E."/>
            <person name="Waterston R."/>
        </authorList>
    </citation>
    <scope>NUCLEOTIDE SEQUENCE [LARGE SCALE GENOMIC DNA]</scope>
    <source>
        <strain evidence="7 8">Bristol N2</strain>
    </source>
</reference>
<dbReference type="Pfam" id="PF07782">
    <property type="entry name" value="DC_STAMP"/>
    <property type="match status" value="1"/>
</dbReference>
<evidence type="ECO:0000313" key="9">
    <source>
        <dbReference type="WormBase" id="B0240.2"/>
    </source>
</evidence>
<comment type="subcellular location">
    <subcellularLocation>
        <location evidence="1">Membrane</location>
        <topology evidence="1">Multi-pass membrane protein</topology>
    </subcellularLocation>
</comment>
<evidence type="ECO:0000256" key="2">
    <source>
        <dbReference type="ARBA" id="ARBA00022692"/>
    </source>
</evidence>
<gene>
    <name evidence="7 9" type="primary">spe-42</name>
    <name evidence="9" type="ORF">B0240.2</name>
    <name evidence="7" type="ORF">CELE_B0240.2</name>
</gene>
<dbReference type="InterPro" id="IPR012858">
    <property type="entry name" value="DC_STAMP-like"/>
</dbReference>
<dbReference type="STRING" id="6239.B0240.2.1"/>
<dbReference type="PaxDb" id="6239-B0240.2"/>
<dbReference type="AlphaFoldDB" id="Q17461"/>
<accession>Q17461</accession>
<feature type="region of interest" description="Disordered" evidence="5">
    <location>
        <begin position="750"/>
        <end position="774"/>
    </location>
</feature>
<dbReference type="GO" id="GO:0016020">
    <property type="term" value="C:membrane"/>
    <property type="evidence" value="ECO:0007669"/>
    <property type="project" value="UniProtKB-SubCell"/>
</dbReference>
<evidence type="ECO:0000256" key="5">
    <source>
        <dbReference type="SAM" id="MobiDB-lite"/>
    </source>
</evidence>
<keyword evidence="8" id="KW-1185">Reference proteome</keyword>
<dbReference type="eggNOG" id="KOG3726">
    <property type="taxonomic scope" value="Eukaryota"/>
</dbReference>
<dbReference type="EMBL" id="BX284605">
    <property type="protein sequence ID" value="CAA98416.5"/>
    <property type="molecule type" value="Genomic_DNA"/>
</dbReference>
<dbReference type="OrthoDB" id="5985669at2759"/>
<dbReference type="GO" id="GO:0007338">
    <property type="term" value="P:single fertilization"/>
    <property type="evidence" value="ECO:0000315"/>
    <property type="project" value="WormBase"/>
</dbReference>
<dbReference type="WormBase" id="B0240.2">
    <property type="protein sequence ID" value="CE39310"/>
    <property type="gene ID" value="WBGene00007117"/>
    <property type="gene designation" value="spe-42"/>
</dbReference>